<dbReference type="PANTHER" id="PTHR12169">
    <property type="entry name" value="ATPASE N2B"/>
    <property type="match status" value="1"/>
</dbReference>
<name>A0ABU8XN36_9PROT</name>
<dbReference type="Proteomes" id="UP001375743">
    <property type="component" value="Unassembled WGS sequence"/>
</dbReference>
<comment type="caution">
    <text evidence="3">The sequence shown here is derived from an EMBL/GenBank/DDBJ whole genome shotgun (WGS) entry which is preliminary data.</text>
</comment>
<keyword evidence="3" id="KW-0132">Cell division</keyword>
<proteinExistence type="predicted"/>
<dbReference type="PANTHER" id="PTHR12169:SF6">
    <property type="entry name" value="AFG1-LIKE ATPASE"/>
    <property type="match status" value="1"/>
</dbReference>
<dbReference type="InterPro" id="IPR027417">
    <property type="entry name" value="P-loop_NTPase"/>
</dbReference>
<keyword evidence="1" id="KW-0547">Nucleotide-binding</keyword>
<evidence type="ECO:0000256" key="1">
    <source>
        <dbReference type="ARBA" id="ARBA00022741"/>
    </source>
</evidence>
<dbReference type="RefSeq" id="WP_418158450.1">
    <property type="nucleotide sequence ID" value="NZ_JBBLZC010000004.1"/>
</dbReference>
<organism evidence="3 4">
    <name type="scientific">Benzoatithermus flavus</name>
    <dbReference type="NCBI Taxonomy" id="3108223"/>
    <lineage>
        <taxon>Bacteria</taxon>
        <taxon>Pseudomonadati</taxon>
        <taxon>Pseudomonadota</taxon>
        <taxon>Alphaproteobacteria</taxon>
        <taxon>Geminicoccales</taxon>
        <taxon>Geminicoccaceae</taxon>
        <taxon>Benzoatithermus</taxon>
    </lineage>
</organism>
<protein>
    <submittedName>
        <fullName evidence="3">Cell division protein ZapE</fullName>
    </submittedName>
</protein>
<accession>A0ABU8XN36</accession>
<evidence type="ECO:0000313" key="4">
    <source>
        <dbReference type="Proteomes" id="UP001375743"/>
    </source>
</evidence>
<dbReference type="Gene3D" id="3.40.50.300">
    <property type="entry name" value="P-loop containing nucleotide triphosphate hydrolases"/>
    <property type="match status" value="1"/>
</dbReference>
<reference evidence="3 4" key="1">
    <citation type="submission" date="2024-01" db="EMBL/GenBank/DDBJ databases">
        <title>Multi-omics insights into the function and evolution of sodium benzoate biodegradation pathways in Benzoatithermus flavus gen. nov., sp. nov. from hot spring.</title>
        <authorList>
            <person name="Hu C.-J."/>
            <person name="Li W.-J."/>
        </authorList>
    </citation>
    <scope>NUCLEOTIDE SEQUENCE [LARGE SCALE GENOMIC DNA]</scope>
    <source>
        <strain evidence="3 4">SYSU G07066</strain>
    </source>
</reference>
<keyword evidence="4" id="KW-1185">Reference proteome</keyword>
<dbReference type="EMBL" id="JBBLZC010000004">
    <property type="protein sequence ID" value="MEK0082598.1"/>
    <property type="molecule type" value="Genomic_DNA"/>
</dbReference>
<keyword evidence="2" id="KW-0067">ATP-binding</keyword>
<keyword evidence="3" id="KW-0131">Cell cycle</keyword>
<dbReference type="InterPro" id="IPR005654">
    <property type="entry name" value="ATPase_AFG1-like"/>
</dbReference>
<dbReference type="NCBIfam" id="NF040713">
    <property type="entry name" value="ZapE"/>
    <property type="match status" value="1"/>
</dbReference>
<evidence type="ECO:0000256" key="2">
    <source>
        <dbReference type="ARBA" id="ARBA00022840"/>
    </source>
</evidence>
<dbReference type="GO" id="GO:0051301">
    <property type="term" value="P:cell division"/>
    <property type="evidence" value="ECO:0007669"/>
    <property type="project" value="UniProtKB-KW"/>
</dbReference>
<evidence type="ECO:0000313" key="3">
    <source>
        <dbReference type="EMBL" id="MEK0082598.1"/>
    </source>
</evidence>
<sequence>MMPLQRLQARIASGELRADPLQLAAAERLDRLARELASWRPAARSSGGSSLLGLFVRRSEPEPPAPKGVYLHGDVGRGKSMLMDLFYEAAPTEPKRRVHFHAFMLEVQRRLHALRQDGNRPDPLKVLAAELAKESRLLCFDEFHVVNIADAMVLGRLFEGLFEQGVVVVATSNWPPRRLYENGLNRDRFLPFIDLLLRKVDVVALEGPVDYRLQRLRDMPVYHHPLGAEATARLEQVFRTLADGEEPKAEEISVGTRRLVVPKAADGVAWLEFADLCERALGAADYLALTERYHTLILNGVPLLTPDKRNEARRFMTLVDALYERRAMLFVAAEAPPERLYASGDGAFEFQRTVSRLMEMQSTDYLETCRDRRPDQLPATFSPFALTSDLT</sequence>
<dbReference type="SUPFAM" id="SSF52540">
    <property type="entry name" value="P-loop containing nucleoside triphosphate hydrolases"/>
    <property type="match status" value="1"/>
</dbReference>
<gene>
    <name evidence="3" type="primary">zapE</name>
    <name evidence="3" type="ORF">U1T56_05515</name>
</gene>
<dbReference type="Pfam" id="PF03969">
    <property type="entry name" value="AFG1_ATPase"/>
    <property type="match status" value="1"/>
</dbReference>